<protein>
    <submittedName>
        <fullName evidence="1">Glycosyltransferase</fullName>
    </submittedName>
</protein>
<proteinExistence type="predicted"/>
<gene>
    <name evidence="1" type="ORF">E5331_18200</name>
</gene>
<accession>A0AC61RAQ7</accession>
<organism evidence="1 2">
    <name type="scientific">Lepagella muris</name>
    <dbReference type="NCBI Taxonomy" id="3032870"/>
    <lineage>
        <taxon>Bacteria</taxon>
        <taxon>Pseudomonadati</taxon>
        <taxon>Bacteroidota</taxon>
        <taxon>Bacteroidia</taxon>
        <taxon>Bacteroidales</taxon>
        <taxon>Muribaculaceae</taxon>
        <taxon>Lepagella</taxon>
    </lineage>
</organism>
<evidence type="ECO:0000313" key="1">
    <source>
        <dbReference type="EMBL" id="TGY76479.1"/>
    </source>
</evidence>
<comment type="caution">
    <text evidence="1">The sequence shown here is derived from an EMBL/GenBank/DDBJ whole genome shotgun (WGS) entry which is preliminary data.</text>
</comment>
<evidence type="ECO:0000313" key="2">
    <source>
        <dbReference type="Proteomes" id="UP000306319"/>
    </source>
</evidence>
<name>A0AC61RAQ7_9BACT</name>
<reference evidence="1" key="1">
    <citation type="submission" date="2019-04" db="EMBL/GenBank/DDBJ databases">
        <title>Microbes associate with the intestines of laboratory mice.</title>
        <authorList>
            <person name="Navarre W."/>
            <person name="Wong E."/>
            <person name="Huang K."/>
            <person name="Tropini C."/>
            <person name="Ng K."/>
            <person name="Yu B."/>
        </authorList>
    </citation>
    <scope>NUCLEOTIDE SEQUENCE</scope>
    <source>
        <strain evidence="1">NM04_E33</strain>
    </source>
</reference>
<sequence>MYGIFNDSFPPILDGVTLAVQNYVYWLSEKGRTPCVVTPWNPEKIEHPYSVMRYFSLPIYSRKPYRYGYPKLDPFIWRKLRGTDFKILHAHCPFSSGRLAVYVKKKQNIPLIGTFHSKYRSDLEHSFRRMPWCVPIIMKRILDFFNACDEVWIPQAQVEDTVREYGYKGRLTVVENGNDFSGIISGPLEDYKRAAKRRRGMEDDTFSLLFVGQHIWEKGIHTILESAALLKDRIKFHLDFIGTGYAEGEMRDMIARMGLQDAVTMHGVVTDRNTLSEYYAASDLFLFPSMYDNAPLVVREAAAMGTPAVLLEGSTASEVIRDGKNGFLVSPGAESFSSLVERVASNRSLLREVSQGARATLVRSWEDVVAEVVDRYDAIIRNYRR</sequence>
<dbReference type="Proteomes" id="UP000306319">
    <property type="component" value="Unassembled WGS sequence"/>
</dbReference>
<keyword evidence="2" id="KW-1185">Reference proteome</keyword>
<dbReference type="EMBL" id="SRYB01000040">
    <property type="protein sequence ID" value="TGY76479.1"/>
    <property type="molecule type" value="Genomic_DNA"/>
</dbReference>